<accession>X1LSU1</accession>
<dbReference type="PANTHER" id="PTHR43080">
    <property type="entry name" value="CBS DOMAIN-CONTAINING PROTEIN CBSX3, MITOCHONDRIAL"/>
    <property type="match status" value="1"/>
</dbReference>
<dbReference type="EMBL" id="BARV01014702">
    <property type="protein sequence ID" value="GAI22153.1"/>
    <property type="molecule type" value="Genomic_DNA"/>
</dbReference>
<dbReference type="Pfam" id="PF00571">
    <property type="entry name" value="CBS"/>
    <property type="match status" value="2"/>
</dbReference>
<feature type="domain" description="CBS" evidence="2">
    <location>
        <begin position="8"/>
        <end position="65"/>
    </location>
</feature>
<dbReference type="Gene3D" id="3.10.580.10">
    <property type="entry name" value="CBS-domain"/>
    <property type="match status" value="1"/>
</dbReference>
<organism evidence="3">
    <name type="scientific">marine sediment metagenome</name>
    <dbReference type="NCBI Taxonomy" id="412755"/>
    <lineage>
        <taxon>unclassified sequences</taxon>
        <taxon>metagenomes</taxon>
        <taxon>ecological metagenomes</taxon>
    </lineage>
</organism>
<dbReference type="InterPro" id="IPR000644">
    <property type="entry name" value="CBS_dom"/>
</dbReference>
<sequence>MLRARDIMSKNVICVKKDVPIFEAVKLLVENNISGVPVVEDDMTLTGLLSEKDVVDLFYEGERAENKTVSDYMTDPAVCFDDSNALLNVCNFLAKNIFRRVPVTSEGKLVGIISIQDILNSVLESRQKKVVSIN</sequence>
<dbReference type="PROSITE" id="PS51371">
    <property type="entry name" value="CBS"/>
    <property type="match status" value="2"/>
</dbReference>
<name>X1LSU1_9ZZZZ</name>
<dbReference type="SMART" id="SM00116">
    <property type="entry name" value="CBS"/>
    <property type="match status" value="2"/>
</dbReference>
<evidence type="ECO:0000256" key="1">
    <source>
        <dbReference type="ARBA" id="ARBA00023122"/>
    </source>
</evidence>
<dbReference type="PANTHER" id="PTHR43080:SF2">
    <property type="entry name" value="CBS DOMAIN-CONTAINING PROTEIN"/>
    <property type="match status" value="1"/>
</dbReference>
<evidence type="ECO:0000259" key="2">
    <source>
        <dbReference type="PROSITE" id="PS51371"/>
    </source>
</evidence>
<feature type="domain" description="CBS" evidence="2">
    <location>
        <begin position="73"/>
        <end position="128"/>
    </location>
</feature>
<evidence type="ECO:0000313" key="3">
    <source>
        <dbReference type="EMBL" id="GAI22153.1"/>
    </source>
</evidence>
<dbReference type="InterPro" id="IPR046342">
    <property type="entry name" value="CBS_dom_sf"/>
</dbReference>
<proteinExistence type="predicted"/>
<keyword evidence="1" id="KW-0129">CBS domain</keyword>
<dbReference type="InterPro" id="IPR051257">
    <property type="entry name" value="Diverse_CBS-Domain"/>
</dbReference>
<gene>
    <name evidence="3" type="ORF">S06H3_25528</name>
</gene>
<dbReference type="AlphaFoldDB" id="X1LSU1"/>
<comment type="caution">
    <text evidence="3">The sequence shown here is derived from an EMBL/GenBank/DDBJ whole genome shotgun (WGS) entry which is preliminary data.</text>
</comment>
<protein>
    <recommendedName>
        <fullName evidence="2">CBS domain-containing protein</fullName>
    </recommendedName>
</protein>
<dbReference type="SUPFAM" id="SSF54631">
    <property type="entry name" value="CBS-domain pair"/>
    <property type="match status" value="1"/>
</dbReference>
<reference evidence="3" key="1">
    <citation type="journal article" date="2014" name="Front. Microbiol.">
        <title>High frequency of phylogenetically diverse reductive dehalogenase-homologous genes in deep subseafloor sedimentary metagenomes.</title>
        <authorList>
            <person name="Kawai M."/>
            <person name="Futagami T."/>
            <person name="Toyoda A."/>
            <person name="Takaki Y."/>
            <person name="Nishi S."/>
            <person name="Hori S."/>
            <person name="Arai W."/>
            <person name="Tsubouchi T."/>
            <person name="Morono Y."/>
            <person name="Uchiyama I."/>
            <person name="Ito T."/>
            <person name="Fujiyama A."/>
            <person name="Inagaki F."/>
            <person name="Takami H."/>
        </authorList>
    </citation>
    <scope>NUCLEOTIDE SEQUENCE</scope>
    <source>
        <strain evidence="3">Expedition CK06-06</strain>
    </source>
</reference>